<organism evidence="1 2">
    <name type="scientific">Arthrobacter phage Reedo</name>
    <dbReference type="NCBI Taxonomy" id="2910755"/>
    <lineage>
        <taxon>Viruses</taxon>
        <taxon>Duplodnaviria</taxon>
        <taxon>Heunggongvirae</taxon>
        <taxon>Uroviricota</taxon>
        <taxon>Caudoviricetes</taxon>
        <taxon>Casidaviridae</taxon>
        <taxon>Manhattanvirus</taxon>
        <taxon>Manhattanvirus reedo</taxon>
    </lineage>
</organism>
<keyword evidence="2" id="KW-1185">Reference proteome</keyword>
<dbReference type="Proteomes" id="UP001200740">
    <property type="component" value="Segment"/>
</dbReference>
<protein>
    <submittedName>
        <fullName evidence="1">Major capsid protein</fullName>
    </submittedName>
</protein>
<dbReference type="RefSeq" id="YP_010678190.1">
    <property type="nucleotide sequence ID" value="NC_071032.1"/>
</dbReference>
<proteinExistence type="predicted"/>
<sequence>MANSPHTFTADQAAKVAVALAAEDSFLSALVNRNFENDLLGGGGKGRTVNVKIPAALIARERGIDEIDAAIVLDTITESTVPVTLGTHAYSAVPLSEGDMTLNIADFSAQVLAPQVAAVVDFCEEEVASLIRGITEWNDPTAPDYDPANPVKTLTAIRKRLRDNGVPQSGLNLVVGTRVYADLLEANAITDASASGSTEALREGNVGRVRGFNVVESTRVDDDDIVAFHRDAITLAVRAPVKPAGAAFGAVVNEKGFSLRYLRDYDVTKTVDRSMVSTFVGAATLPMKRIVRDYTAGTATVVDAPAMLRVNVGTAETV</sequence>
<name>A0AA49BNW0_9CAUD</name>
<reference evidence="1" key="1">
    <citation type="submission" date="2021-11" db="EMBL/GenBank/DDBJ databases">
        <authorList>
            <person name="Furlong K.P."/>
            <person name="Elkbouli M."/>
            <person name="Barwitzki K."/>
            <person name="Hastings E.M."/>
            <person name="Saal A.P."/>
            <person name="Sandouka T."/>
            <person name="Tran A."/>
            <person name="Tremblay V."/>
            <person name="Williams E.C."/>
            <person name="Giles L.L."/>
            <person name="McCarthy L."/>
            <person name="Wheaton K.A."/>
            <person name="Chan K."/>
            <person name="Rudner A.D."/>
            <person name="Beyer A.R."/>
            <person name="Chong R.A."/>
            <person name="Edgington N.P."/>
            <person name="Freise A.C."/>
            <person name="Garcia Costas A.M."/>
            <person name="Gibb B.P."/>
            <person name="Klyczek K.K."/>
            <person name="Swerdlow S.J."/>
            <person name="Garlena R.A."/>
            <person name="Russell D.A."/>
            <person name="Jacobs-Sera D."/>
            <person name="Hatfull G.F."/>
        </authorList>
    </citation>
    <scope>NUCLEOTIDE SEQUENCE</scope>
</reference>
<evidence type="ECO:0000313" key="2">
    <source>
        <dbReference type="Proteomes" id="UP001200740"/>
    </source>
</evidence>
<evidence type="ECO:0000313" key="1">
    <source>
        <dbReference type="EMBL" id="UJQ86797.1"/>
    </source>
</evidence>
<dbReference type="EMBL" id="OL455896">
    <property type="protein sequence ID" value="UJQ86797.1"/>
    <property type="molecule type" value="Genomic_DNA"/>
</dbReference>
<dbReference type="GeneID" id="77954583"/>
<gene>
    <name evidence="1" type="primary">7</name>
    <name evidence="1" type="ORF">SEA_REEDO_7</name>
</gene>
<accession>A0AA49BNW0</accession>
<dbReference type="KEGG" id="vg:77954583"/>